<keyword evidence="4" id="KW-1185">Reference proteome</keyword>
<dbReference type="PANTHER" id="PTHR47485:SF1">
    <property type="entry name" value="THYLAKOID LUMENAL 17.4 KDA PROTEIN, CHLOROPLASTIC"/>
    <property type="match status" value="1"/>
</dbReference>
<comment type="caution">
    <text evidence="3">The sequence shown here is derived from an EMBL/GenBank/DDBJ whole genome shotgun (WGS) entry which is preliminary data.</text>
</comment>
<dbReference type="EMBL" id="BRXW01000628">
    <property type="protein sequence ID" value="GMH70771.1"/>
    <property type="molecule type" value="Genomic_DNA"/>
</dbReference>
<evidence type="ECO:0000256" key="2">
    <source>
        <dbReference type="SAM" id="SignalP"/>
    </source>
</evidence>
<dbReference type="Proteomes" id="UP001165122">
    <property type="component" value="Unassembled WGS sequence"/>
</dbReference>
<evidence type="ECO:0000313" key="3">
    <source>
        <dbReference type="EMBL" id="GMH70771.1"/>
    </source>
</evidence>
<keyword evidence="1" id="KW-0677">Repeat</keyword>
<dbReference type="OrthoDB" id="9989223at2759"/>
<feature type="signal peptide" evidence="2">
    <location>
        <begin position="1"/>
        <end position="17"/>
    </location>
</feature>
<dbReference type="AlphaFoldDB" id="A0A9W7AHP6"/>
<gene>
    <name evidence="3" type="ORF">TrLO_g10953</name>
</gene>
<proteinExistence type="predicted"/>
<dbReference type="SUPFAM" id="SSF141571">
    <property type="entry name" value="Pentapeptide repeat-like"/>
    <property type="match status" value="1"/>
</dbReference>
<accession>A0A9W7AHP6</accession>
<reference evidence="4" key="1">
    <citation type="journal article" date="2023" name="Commun. Biol.">
        <title>Genome analysis of Parmales, the sister group of diatoms, reveals the evolutionary specialization of diatoms from phago-mixotrophs to photoautotrophs.</title>
        <authorList>
            <person name="Ban H."/>
            <person name="Sato S."/>
            <person name="Yoshikawa S."/>
            <person name="Yamada K."/>
            <person name="Nakamura Y."/>
            <person name="Ichinomiya M."/>
            <person name="Sato N."/>
            <person name="Blanc-Mathieu R."/>
            <person name="Endo H."/>
            <person name="Kuwata A."/>
            <person name="Ogata H."/>
        </authorList>
    </citation>
    <scope>NUCLEOTIDE SEQUENCE [LARGE SCALE GENOMIC DNA]</scope>
    <source>
        <strain evidence="4">NIES 3700</strain>
    </source>
</reference>
<dbReference type="InterPro" id="IPR001646">
    <property type="entry name" value="5peptide_repeat"/>
</dbReference>
<name>A0A9W7AHP6_9STRA</name>
<feature type="chain" id="PRO_5040998762" evidence="2">
    <location>
        <begin position="18"/>
        <end position="232"/>
    </location>
</feature>
<dbReference type="Gene3D" id="2.160.20.80">
    <property type="entry name" value="E3 ubiquitin-protein ligase SopA"/>
    <property type="match status" value="1"/>
</dbReference>
<sequence>MLMQILILISAATIINGFTINHSISPPRASFKLHASKTPTNSVGPTALTIAASLLFLSAPPAMADGDTKTFKFPPIDRSQPASTRCVLKSSAIGQSNAARDSLFDLRECQLSNSNAKGMDLSGVLLEGTDLSGSNFQDAVISKGYLHTTNFRGADFTNAVIDRGSFSGSDLTNAIFKNTVLTGTNFDNSNVEGADFTESAIGDFDARRLCKNPTLKGVNEKTGVDTRESAGC</sequence>
<keyword evidence="2" id="KW-0732">Signal</keyword>
<evidence type="ECO:0000313" key="4">
    <source>
        <dbReference type="Proteomes" id="UP001165122"/>
    </source>
</evidence>
<organism evidence="3 4">
    <name type="scientific">Triparma laevis f. longispina</name>
    <dbReference type="NCBI Taxonomy" id="1714387"/>
    <lineage>
        <taxon>Eukaryota</taxon>
        <taxon>Sar</taxon>
        <taxon>Stramenopiles</taxon>
        <taxon>Ochrophyta</taxon>
        <taxon>Bolidophyceae</taxon>
        <taxon>Parmales</taxon>
        <taxon>Triparmaceae</taxon>
        <taxon>Triparma</taxon>
    </lineage>
</organism>
<dbReference type="PANTHER" id="PTHR47485">
    <property type="entry name" value="THYLAKOID LUMENAL 17.4 KDA PROTEIN, CHLOROPLASTIC"/>
    <property type="match status" value="1"/>
</dbReference>
<protein>
    <submittedName>
        <fullName evidence="3">Uncharacterized protein</fullName>
    </submittedName>
</protein>
<evidence type="ECO:0000256" key="1">
    <source>
        <dbReference type="ARBA" id="ARBA00022737"/>
    </source>
</evidence>
<dbReference type="Pfam" id="PF00805">
    <property type="entry name" value="Pentapeptide"/>
    <property type="match status" value="2"/>
</dbReference>